<comment type="caution">
    <text evidence="1">The sequence shown here is derived from an EMBL/GenBank/DDBJ whole genome shotgun (WGS) entry which is preliminary data.</text>
</comment>
<accession>A0A0W8E4I9</accession>
<organism evidence="1">
    <name type="scientific">hydrocarbon metagenome</name>
    <dbReference type="NCBI Taxonomy" id="938273"/>
    <lineage>
        <taxon>unclassified sequences</taxon>
        <taxon>metagenomes</taxon>
        <taxon>ecological metagenomes</taxon>
    </lineage>
</organism>
<reference evidence="1" key="1">
    <citation type="journal article" date="2015" name="Proc. Natl. Acad. Sci. U.S.A.">
        <title>Networks of energetic and metabolic interactions define dynamics in microbial communities.</title>
        <authorList>
            <person name="Embree M."/>
            <person name="Liu J.K."/>
            <person name="Al-Bassam M.M."/>
            <person name="Zengler K."/>
        </authorList>
    </citation>
    <scope>NUCLEOTIDE SEQUENCE</scope>
</reference>
<proteinExistence type="predicted"/>
<evidence type="ECO:0000313" key="1">
    <source>
        <dbReference type="EMBL" id="KUG03522.1"/>
    </source>
</evidence>
<dbReference type="AlphaFoldDB" id="A0A0W8E4I9"/>
<sequence length="69" mass="6348">MEDVTGVGSGLGLGAGCGAGTGLGWGLGAGWGAGTGILGVVGTVDGSCVLGTGEMYSTLSGTPLIFITG</sequence>
<gene>
    <name evidence="1" type="ORF">ASZ90_019084</name>
</gene>
<dbReference type="EMBL" id="LNQE01001878">
    <property type="protein sequence ID" value="KUG03522.1"/>
    <property type="molecule type" value="Genomic_DNA"/>
</dbReference>
<name>A0A0W8E4I9_9ZZZZ</name>
<protein>
    <submittedName>
        <fullName evidence="1">Uncharacterized protein</fullName>
    </submittedName>
</protein>